<gene>
    <name evidence="1" type="ORF">SPELUC_LOCUS17689</name>
</gene>
<proteinExistence type="predicted"/>
<evidence type="ECO:0000313" key="1">
    <source>
        <dbReference type="EMBL" id="CAG8796691.1"/>
    </source>
</evidence>
<comment type="caution">
    <text evidence="1">The sequence shown here is derived from an EMBL/GenBank/DDBJ whole genome shotgun (WGS) entry which is preliminary data.</text>
</comment>
<protein>
    <submittedName>
        <fullName evidence="1">5666_t:CDS:1</fullName>
    </submittedName>
</protein>
<evidence type="ECO:0000313" key="2">
    <source>
        <dbReference type="Proteomes" id="UP000789366"/>
    </source>
</evidence>
<sequence>MNNIQELSNNVQKTKIRNLISFLLLPIKAGSQYHWEVRKVHTYKNNTRKASAYLGCTQRIDRKHKHSPEQIKRISEARPPINRFLYKGKITINIDFNVCQVRIKISHLIPHEQPTHRENKLPENAITWISENVNRNFRKTEIYKRLYEEKFIDPKIHTYNQIYYWALKFSAQQY</sequence>
<reference evidence="1" key="1">
    <citation type="submission" date="2021-06" db="EMBL/GenBank/DDBJ databases">
        <authorList>
            <person name="Kallberg Y."/>
            <person name="Tangrot J."/>
            <person name="Rosling A."/>
        </authorList>
    </citation>
    <scope>NUCLEOTIDE SEQUENCE</scope>
    <source>
        <strain evidence="1">28 12/20/2015</strain>
    </source>
</reference>
<name>A0ACA9RKH4_9GLOM</name>
<feature type="non-terminal residue" evidence="1">
    <location>
        <position position="174"/>
    </location>
</feature>
<dbReference type="EMBL" id="CAJVPW010075008">
    <property type="protein sequence ID" value="CAG8796691.1"/>
    <property type="molecule type" value="Genomic_DNA"/>
</dbReference>
<keyword evidence="2" id="KW-1185">Reference proteome</keyword>
<accession>A0ACA9RKH4</accession>
<dbReference type="Proteomes" id="UP000789366">
    <property type="component" value="Unassembled WGS sequence"/>
</dbReference>
<organism evidence="1 2">
    <name type="scientific">Cetraspora pellucida</name>
    <dbReference type="NCBI Taxonomy" id="1433469"/>
    <lineage>
        <taxon>Eukaryota</taxon>
        <taxon>Fungi</taxon>
        <taxon>Fungi incertae sedis</taxon>
        <taxon>Mucoromycota</taxon>
        <taxon>Glomeromycotina</taxon>
        <taxon>Glomeromycetes</taxon>
        <taxon>Diversisporales</taxon>
        <taxon>Gigasporaceae</taxon>
        <taxon>Cetraspora</taxon>
    </lineage>
</organism>